<name>A0A9X2C3E3_9BURK</name>
<sequence>MPIHSTPFGRTVITGEDAKAFMRTLKQGRGNKAAAESAANGRKLVAEFAARGSVTIKLRDGNGTRIPD</sequence>
<dbReference type="EMBL" id="JAJLJH010000004">
    <property type="protein sequence ID" value="MCK9687335.1"/>
    <property type="molecule type" value="Genomic_DNA"/>
</dbReference>
<proteinExistence type="predicted"/>
<gene>
    <name evidence="1" type="ORF">LPC04_16635</name>
</gene>
<evidence type="ECO:0000313" key="1">
    <source>
        <dbReference type="EMBL" id="MCK9687335.1"/>
    </source>
</evidence>
<comment type="caution">
    <text evidence="1">The sequence shown here is derived from an EMBL/GenBank/DDBJ whole genome shotgun (WGS) entry which is preliminary data.</text>
</comment>
<keyword evidence="2" id="KW-1185">Reference proteome</keyword>
<evidence type="ECO:0000313" key="2">
    <source>
        <dbReference type="Proteomes" id="UP001139353"/>
    </source>
</evidence>
<protein>
    <submittedName>
        <fullName evidence="1">Uncharacterized protein</fullName>
    </submittedName>
</protein>
<organism evidence="1 2">
    <name type="scientific">Scleromatobacter humisilvae</name>
    <dbReference type="NCBI Taxonomy" id="2897159"/>
    <lineage>
        <taxon>Bacteria</taxon>
        <taxon>Pseudomonadati</taxon>
        <taxon>Pseudomonadota</taxon>
        <taxon>Betaproteobacteria</taxon>
        <taxon>Burkholderiales</taxon>
        <taxon>Sphaerotilaceae</taxon>
        <taxon>Scleromatobacter</taxon>
    </lineage>
</organism>
<reference evidence="1" key="1">
    <citation type="submission" date="2021-11" db="EMBL/GenBank/DDBJ databases">
        <title>BS-T2-15 a new species belonging to the Comamonadaceae family isolated from the soil of a French oak forest.</title>
        <authorList>
            <person name="Mieszkin S."/>
            <person name="Alain K."/>
        </authorList>
    </citation>
    <scope>NUCLEOTIDE SEQUENCE</scope>
    <source>
        <strain evidence="1">BS-T2-15</strain>
    </source>
</reference>
<accession>A0A9X2C3E3</accession>
<dbReference type="AlphaFoldDB" id="A0A9X2C3E3"/>
<dbReference type="Proteomes" id="UP001139353">
    <property type="component" value="Unassembled WGS sequence"/>
</dbReference>
<dbReference type="RefSeq" id="WP_275683375.1">
    <property type="nucleotide sequence ID" value="NZ_JAJLJH010000004.1"/>
</dbReference>